<reference evidence="2" key="1">
    <citation type="submission" date="2017-08" db="EMBL/GenBank/DDBJ databases">
        <title>A dynamic microbial community with high functional redundancy inhabits the cold, oxic subseafloor aquifer.</title>
        <authorList>
            <person name="Tully B.J."/>
            <person name="Wheat C.G."/>
            <person name="Glazer B.T."/>
            <person name="Huber J.A."/>
        </authorList>
    </citation>
    <scope>NUCLEOTIDE SEQUENCE [LARGE SCALE GENOMIC DNA]</scope>
</reference>
<name>A0A2A4YC03_UNCAE</name>
<dbReference type="Proteomes" id="UP000217838">
    <property type="component" value="Unassembled WGS sequence"/>
</dbReference>
<sequence length="267" mass="30700">MSTINGLASYLVQDHQREMQDFEELERFFLKERAGNEGFENCFFEEETGYIDAPKWGDLSQAERGGETQPAVVYSLVAGSVPSMQKTAEVIDQTASAVGRRAHKREPKATHFTGFPQVKEVAQLTQKPLRAVNLVVQFVEKAKLKKKSTKKISLSNEDKEFIRVTVLRELKNKVKVSWNALARKHIERLPCKSGRFWRNIWKRQVNPKLKCGKFTRGEEELLIAMAKQKKYKPTAHTAKYCEIGRVLARSDNKVRYQMIRLGLIEKV</sequence>
<accession>A0A2A4YC03</accession>
<evidence type="ECO:0000313" key="2">
    <source>
        <dbReference type="Proteomes" id="UP000217838"/>
    </source>
</evidence>
<dbReference type="AlphaFoldDB" id="A0A2A4YC03"/>
<protein>
    <submittedName>
        <fullName evidence="1">Uncharacterized protein</fullName>
    </submittedName>
</protein>
<proteinExistence type="predicted"/>
<gene>
    <name evidence="1" type="ORF">COB11_07545</name>
</gene>
<comment type="caution">
    <text evidence="1">The sequence shown here is derived from an EMBL/GenBank/DDBJ whole genome shotgun (WGS) entry which is preliminary data.</text>
</comment>
<evidence type="ECO:0000313" key="1">
    <source>
        <dbReference type="EMBL" id="PCI92366.1"/>
    </source>
</evidence>
<organism evidence="1 2">
    <name type="scientific">Aerophobetes bacterium</name>
    <dbReference type="NCBI Taxonomy" id="2030807"/>
    <lineage>
        <taxon>Bacteria</taxon>
        <taxon>Candidatus Aerophobota</taxon>
    </lineage>
</organism>
<dbReference type="EMBL" id="NVUU01000108">
    <property type="protein sequence ID" value="PCI92366.1"/>
    <property type="molecule type" value="Genomic_DNA"/>
</dbReference>